<evidence type="ECO:0000313" key="2">
    <source>
        <dbReference type="Proteomes" id="UP000192610"/>
    </source>
</evidence>
<dbReference type="AlphaFoldDB" id="A0A1V9F7L6"/>
<dbReference type="EMBL" id="LVXG01000004">
    <property type="protein sequence ID" value="OQP54227.1"/>
    <property type="molecule type" value="Genomic_DNA"/>
</dbReference>
<gene>
    <name evidence="1" type="ORF">A4H97_22275</name>
</gene>
<keyword evidence="2" id="KW-1185">Reference proteome</keyword>
<reference evidence="2" key="1">
    <citation type="submission" date="2016-04" db="EMBL/GenBank/DDBJ databases">
        <authorList>
            <person name="Chen L."/>
            <person name="Zhuang W."/>
            <person name="Wang G."/>
        </authorList>
    </citation>
    <scope>NUCLEOTIDE SEQUENCE [LARGE SCALE GENOMIC DNA]</scope>
    <source>
        <strain evidence="2">17621</strain>
    </source>
</reference>
<name>A0A1V9F7L6_9BACT</name>
<evidence type="ECO:0000313" key="1">
    <source>
        <dbReference type="EMBL" id="OQP54227.1"/>
    </source>
</evidence>
<sequence>MNIPKEFDAIALRITEIENQLRIIEAALEKQKSEPYLSRRREVCNFLVIEREVFTARLNELKWVLHD</sequence>
<organism evidence="1 2">
    <name type="scientific">Niastella yeongjuensis</name>
    <dbReference type="NCBI Taxonomy" id="354355"/>
    <lineage>
        <taxon>Bacteria</taxon>
        <taxon>Pseudomonadati</taxon>
        <taxon>Bacteroidota</taxon>
        <taxon>Chitinophagia</taxon>
        <taxon>Chitinophagales</taxon>
        <taxon>Chitinophagaceae</taxon>
        <taxon>Niastella</taxon>
    </lineage>
</organism>
<dbReference type="RefSeq" id="WP_081197534.1">
    <property type="nucleotide sequence ID" value="NZ_FOCZ01000011.1"/>
</dbReference>
<dbReference type="STRING" id="354355.SAMN05660816_05256"/>
<comment type="caution">
    <text evidence="1">The sequence shown here is derived from an EMBL/GenBank/DDBJ whole genome shotgun (WGS) entry which is preliminary data.</text>
</comment>
<proteinExistence type="predicted"/>
<dbReference type="Proteomes" id="UP000192610">
    <property type="component" value="Unassembled WGS sequence"/>
</dbReference>
<accession>A0A1V9F7L6</accession>
<protein>
    <submittedName>
        <fullName evidence="1">Uncharacterized protein</fullName>
    </submittedName>
</protein>